<dbReference type="OrthoDB" id="190500at2"/>
<sequence length="325" mass="37603">MSIITFHCTSISPLFIGNAIKNEAELRAPAIKASLRFWWRAIHPNLTIEELKKKECEFFGGTFYKGNKQINYPPSFKFLSIKYDSSRIKAEYVDERGRTVNGKLIYKNEYNYLTNPENNDKPFGKYLRMSNSIIGKNEFPIQIQILKNKEWVIAIFQLASILGGLGLRARRGNGAWKIEKIINGHQEIILNYNKNCLFTPIKILNDSIISKENNNKITITNSEKIYNQIPFLKTVELGEGYDSLEELRRRIMHTAHLLNNRNNGQYLGFANRDNRLASPIYVSIIKEDEMLRPIISTLWCKETPLEGINLQNKFKTAILNNIDPR</sequence>
<feature type="domain" description="CRISPR type III-associated protein" evidence="2">
    <location>
        <begin position="8"/>
        <end position="175"/>
    </location>
</feature>
<dbReference type="Proteomes" id="UP000199312">
    <property type="component" value="Unassembled WGS sequence"/>
</dbReference>
<dbReference type="RefSeq" id="WP_090230249.1">
    <property type="nucleotide sequence ID" value="NZ_FOZP01000010.1"/>
</dbReference>
<protein>
    <submittedName>
        <fullName evidence="3">CRISPR-associated protein Cmr1</fullName>
    </submittedName>
</protein>
<keyword evidence="4" id="KW-1185">Reference proteome</keyword>
<name>A0A1I6SQT1_9FLAO</name>
<dbReference type="STRING" id="593133.SAMN04488006_0062"/>
<dbReference type="NCBIfam" id="TIGR01894">
    <property type="entry name" value="cas_TM1795_cmr1"/>
    <property type="match status" value="1"/>
</dbReference>
<evidence type="ECO:0000313" key="3">
    <source>
        <dbReference type="EMBL" id="SFS79311.1"/>
    </source>
</evidence>
<evidence type="ECO:0000313" key="4">
    <source>
        <dbReference type="Proteomes" id="UP000199312"/>
    </source>
</evidence>
<dbReference type="AlphaFoldDB" id="A0A1I6SQT1"/>
<dbReference type="InterPro" id="IPR005537">
    <property type="entry name" value="RAMP_III_fam"/>
</dbReference>
<organism evidence="3 4">
    <name type="scientific">Lutibacter maritimus</name>
    <dbReference type="NCBI Taxonomy" id="593133"/>
    <lineage>
        <taxon>Bacteria</taxon>
        <taxon>Pseudomonadati</taxon>
        <taxon>Bacteroidota</taxon>
        <taxon>Flavobacteriia</taxon>
        <taxon>Flavobacteriales</taxon>
        <taxon>Flavobacteriaceae</taxon>
        <taxon>Lutibacter</taxon>
    </lineage>
</organism>
<accession>A0A1I6SQT1</accession>
<evidence type="ECO:0000256" key="1">
    <source>
        <dbReference type="ARBA" id="ARBA00023118"/>
    </source>
</evidence>
<dbReference type="GO" id="GO:0051607">
    <property type="term" value="P:defense response to virus"/>
    <property type="evidence" value="ECO:0007669"/>
    <property type="project" value="UniProtKB-KW"/>
</dbReference>
<keyword evidence="1" id="KW-0051">Antiviral defense</keyword>
<proteinExistence type="predicted"/>
<reference evidence="4" key="1">
    <citation type="submission" date="2016-10" db="EMBL/GenBank/DDBJ databases">
        <authorList>
            <person name="Varghese N."/>
            <person name="Submissions S."/>
        </authorList>
    </citation>
    <scope>NUCLEOTIDE SEQUENCE [LARGE SCALE GENOMIC DNA]</scope>
    <source>
        <strain evidence="4">DSM 24450</strain>
    </source>
</reference>
<evidence type="ECO:0000259" key="2">
    <source>
        <dbReference type="Pfam" id="PF03787"/>
    </source>
</evidence>
<dbReference type="Pfam" id="PF03787">
    <property type="entry name" value="RAMPs"/>
    <property type="match status" value="1"/>
</dbReference>
<gene>
    <name evidence="3" type="ORF">SAMN04488006_0062</name>
</gene>
<dbReference type="InterPro" id="IPR007522">
    <property type="entry name" value="CRISPR-assoc_prot_TM1795"/>
</dbReference>
<dbReference type="EMBL" id="FOZP01000010">
    <property type="protein sequence ID" value="SFS79311.1"/>
    <property type="molecule type" value="Genomic_DNA"/>
</dbReference>